<reference evidence="16" key="1">
    <citation type="submission" date="2022-04" db="EMBL/GenBank/DDBJ databases">
        <title>Carnegiea gigantea Genome sequencing and assembly v2.</title>
        <authorList>
            <person name="Copetti D."/>
            <person name="Sanderson M.J."/>
            <person name="Burquez A."/>
            <person name="Wojciechowski M.F."/>
        </authorList>
    </citation>
    <scope>NUCLEOTIDE SEQUENCE</scope>
    <source>
        <strain evidence="16">SGP5-SGP5p</strain>
        <tissue evidence="16">Aerial part</tissue>
    </source>
</reference>
<comment type="similarity">
    <text evidence="2">Belongs to the ABC transporter superfamily. ABCC family. Conjugate transporter (TC 3.A.1.208) subfamily.</text>
</comment>
<keyword evidence="10 13" id="KW-1133">Transmembrane helix</keyword>
<dbReference type="OrthoDB" id="6500128at2759"/>
<protein>
    <recommendedName>
        <fullName evidence="3">ABC-type xenobiotic transporter</fullName>
        <ecNumber evidence="3">7.6.2.2</ecNumber>
    </recommendedName>
</protein>
<evidence type="ECO:0000313" key="16">
    <source>
        <dbReference type="EMBL" id="KAJ8439179.1"/>
    </source>
</evidence>
<evidence type="ECO:0000256" key="8">
    <source>
        <dbReference type="ARBA" id="ARBA00022840"/>
    </source>
</evidence>
<dbReference type="InterPro" id="IPR044726">
    <property type="entry name" value="ABCC_6TM_D2"/>
</dbReference>
<evidence type="ECO:0000256" key="4">
    <source>
        <dbReference type="ARBA" id="ARBA00022448"/>
    </source>
</evidence>
<dbReference type="CDD" id="cd18579">
    <property type="entry name" value="ABC_6TM_ABCC_D1"/>
    <property type="match status" value="1"/>
</dbReference>
<feature type="transmembrane region" description="Helical" evidence="13">
    <location>
        <begin position="785"/>
        <end position="812"/>
    </location>
</feature>
<feature type="transmembrane region" description="Helical" evidence="13">
    <location>
        <begin position="241"/>
        <end position="259"/>
    </location>
</feature>
<keyword evidence="6" id="KW-0677">Repeat</keyword>
<feature type="transmembrane region" description="Helical" evidence="13">
    <location>
        <begin position="104"/>
        <end position="124"/>
    </location>
</feature>
<dbReference type="InterPro" id="IPR044746">
    <property type="entry name" value="ABCC_6TM_D1"/>
</dbReference>
<feature type="transmembrane region" description="Helical" evidence="13">
    <location>
        <begin position="879"/>
        <end position="900"/>
    </location>
</feature>
<dbReference type="InterPro" id="IPR027417">
    <property type="entry name" value="P-loop_NTPase"/>
</dbReference>
<dbReference type="GO" id="GO:0005524">
    <property type="term" value="F:ATP binding"/>
    <property type="evidence" value="ECO:0007669"/>
    <property type="project" value="UniProtKB-KW"/>
</dbReference>
<dbReference type="PROSITE" id="PS50893">
    <property type="entry name" value="ABC_TRANSPORTER_2"/>
    <property type="match status" value="2"/>
</dbReference>
<dbReference type="InterPro" id="IPR003593">
    <property type="entry name" value="AAA+_ATPase"/>
</dbReference>
<organism evidence="16 17">
    <name type="scientific">Carnegiea gigantea</name>
    <dbReference type="NCBI Taxonomy" id="171969"/>
    <lineage>
        <taxon>Eukaryota</taxon>
        <taxon>Viridiplantae</taxon>
        <taxon>Streptophyta</taxon>
        <taxon>Embryophyta</taxon>
        <taxon>Tracheophyta</taxon>
        <taxon>Spermatophyta</taxon>
        <taxon>Magnoliopsida</taxon>
        <taxon>eudicotyledons</taxon>
        <taxon>Gunneridae</taxon>
        <taxon>Pentapetalae</taxon>
        <taxon>Caryophyllales</taxon>
        <taxon>Cactineae</taxon>
        <taxon>Cactaceae</taxon>
        <taxon>Cactoideae</taxon>
        <taxon>Echinocereeae</taxon>
        <taxon>Carnegiea</taxon>
    </lineage>
</organism>
<gene>
    <name evidence="16" type="ORF">Cgig2_027105</name>
</gene>
<dbReference type="FunFam" id="3.40.50.300:FF:000973">
    <property type="entry name" value="Multidrug resistance-associated protein 4"/>
    <property type="match status" value="1"/>
</dbReference>
<dbReference type="InterPro" id="IPR017871">
    <property type="entry name" value="ABC_transporter-like_CS"/>
</dbReference>
<dbReference type="PROSITE" id="PS00211">
    <property type="entry name" value="ABC_TRANSPORTER_1"/>
    <property type="match status" value="1"/>
</dbReference>
<dbReference type="FunFam" id="1.20.1560.10:FF:000003">
    <property type="entry name" value="ABC transporter C family member 10"/>
    <property type="match status" value="1"/>
</dbReference>
<dbReference type="PANTHER" id="PTHR24223:SF222">
    <property type="entry name" value="OS01G0902100 PROTEIN"/>
    <property type="match status" value="1"/>
</dbReference>
<dbReference type="GO" id="GO:0016020">
    <property type="term" value="C:membrane"/>
    <property type="evidence" value="ECO:0007669"/>
    <property type="project" value="UniProtKB-SubCell"/>
</dbReference>
<dbReference type="SMART" id="SM00382">
    <property type="entry name" value="AAA"/>
    <property type="match status" value="2"/>
</dbReference>
<dbReference type="Gene3D" id="1.20.1560.10">
    <property type="entry name" value="ABC transporter type 1, transmembrane domain"/>
    <property type="match status" value="2"/>
</dbReference>
<dbReference type="InterPro" id="IPR003439">
    <property type="entry name" value="ABC_transporter-like_ATP-bd"/>
</dbReference>
<keyword evidence="9" id="KW-1278">Translocase</keyword>
<accession>A0A9Q1KA40</accession>
<proteinExistence type="inferred from homology"/>
<evidence type="ECO:0000256" key="3">
    <source>
        <dbReference type="ARBA" id="ARBA00012191"/>
    </source>
</evidence>
<feature type="transmembrane region" description="Helical" evidence="13">
    <location>
        <begin position="907"/>
        <end position="926"/>
    </location>
</feature>
<comment type="subcellular location">
    <subcellularLocation>
        <location evidence="1">Membrane</location>
        <topology evidence="1">Multi-pass membrane protein</topology>
    </subcellularLocation>
</comment>
<evidence type="ECO:0000256" key="9">
    <source>
        <dbReference type="ARBA" id="ARBA00022967"/>
    </source>
</evidence>
<evidence type="ECO:0000256" key="6">
    <source>
        <dbReference type="ARBA" id="ARBA00022737"/>
    </source>
</evidence>
<evidence type="ECO:0000313" key="17">
    <source>
        <dbReference type="Proteomes" id="UP001153076"/>
    </source>
</evidence>
<evidence type="ECO:0000256" key="11">
    <source>
        <dbReference type="ARBA" id="ARBA00023136"/>
    </source>
</evidence>
<evidence type="ECO:0000256" key="10">
    <source>
        <dbReference type="ARBA" id="ARBA00022989"/>
    </source>
</evidence>
<keyword evidence="11 13" id="KW-0472">Membrane</keyword>
<evidence type="ECO:0000259" key="15">
    <source>
        <dbReference type="PROSITE" id="PS50929"/>
    </source>
</evidence>
<dbReference type="FunFam" id="3.40.50.300:FF:000169">
    <property type="entry name" value="ABC transporter C family member 3"/>
    <property type="match status" value="1"/>
</dbReference>
<dbReference type="EC" id="7.6.2.2" evidence="3"/>
<feature type="transmembrane region" description="Helical" evidence="13">
    <location>
        <begin position="318"/>
        <end position="343"/>
    </location>
</feature>
<dbReference type="CDD" id="cd03244">
    <property type="entry name" value="ABCC_MRP_domain2"/>
    <property type="match status" value="1"/>
</dbReference>
<keyword evidence="5 13" id="KW-0812">Transmembrane</keyword>
<keyword evidence="7" id="KW-0547">Nucleotide-binding</keyword>
<dbReference type="Pfam" id="PF00005">
    <property type="entry name" value="ABC_tran"/>
    <property type="match status" value="2"/>
</dbReference>
<dbReference type="Proteomes" id="UP001153076">
    <property type="component" value="Unassembled WGS sequence"/>
</dbReference>
<dbReference type="Gene3D" id="3.40.50.300">
    <property type="entry name" value="P-loop containing nucleotide triphosphate hydrolases"/>
    <property type="match status" value="2"/>
</dbReference>
<keyword evidence="4" id="KW-0813">Transport</keyword>
<feature type="domain" description="ABC transmembrane type-1" evidence="15">
    <location>
        <begin position="103"/>
        <end position="382"/>
    </location>
</feature>
<evidence type="ECO:0000256" key="1">
    <source>
        <dbReference type="ARBA" id="ARBA00004141"/>
    </source>
</evidence>
<evidence type="ECO:0000256" key="12">
    <source>
        <dbReference type="ARBA" id="ARBA00034018"/>
    </source>
</evidence>
<comment type="caution">
    <text evidence="16">The sequence shown here is derived from an EMBL/GenBank/DDBJ whole genome shotgun (WGS) entry which is preliminary data.</text>
</comment>
<dbReference type="InterPro" id="IPR036640">
    <property type="entry name" value="ABC1_TM_sf"/>
</dbReference>
<dbReference type="InterPro" id="IPR050173">
    <property type="entry name" value="ABC_transporter_C-like"/>
</dbReference>
<dbReference type="PROSITE" id="PS50929">
    <property type="entry name" value="ABC_TM1F"/>
    <property type="match status" value="2"/>
</dbReference>
<evidence type="ECO:0000259" key="14">
    <source>
        <dbReference type="PROSITE" id="PS50893"/>
    </source>
</evidence>
<evidence type="ECO:0000256" key="13">
    <source>
        <dbReference type="SAM" id="Phobius"/>
    </source>
</evidence>
<dbReference type="SUPFAM" id="SSF90123">
    <property type="entry name" value="ABC transporter transmembrane region"/>
    <property type="match status" value="2"/>
</dbReference>
<dbReference type="CDD" id="cd18580">
    <property type="entry name" value="ABC_6TM_ABCC_D2"/>
    <property type="match status" value="1"/>
</dbReference>
<feature type="transmembrane region" description="Helical" evidence="13">
    <location>
        <begin position="848"/>
        <end position="867"/>
    </location>
</feature>
<feature type="transmembrane region" description="Helical" evidence="13">
    <location>
        <begin position="212"/>
        <end position="235"/>
    </location>
</feature>
<dbReference type="Pfam" id="PF00664">
    <property type="entry name" value="ABC_membrane"/>
    <property type="match status" value="3"/>
</dbReference>
<evidence type="ECO:0000256" key="5">
    <source>
        <dbReference type="ARBA" id="ARBA00022692"/>
    </source>
</evidence>
<dbReference type="CDD" id="cd03250">
    <property type="entry name" value="ABCC_MRP_domain1"/>
    <property type="match status" value="1"/>
</dbReference>
<feature type="domain" description="ABC transmembrane type-1" evidence="15">
    <location>
        <begin position="751"/>
        <end position="1049"/>
    </location>
</feature>
<dbReference type="SUPFAM" id="SSF52540">
    <property type="entry name" value="P-loop containing nucleoside triphosphate hydrolases"/>
    <property type="match status" value="2"/>
</dbReference>
<sequence>MGSHQHELEQLLLPPQQERTKEVSAFSNSSVWSKLTFSWVDPLFRIGRNQLLELADVPLVPESETAEMATELLEESLWKQKTNAFSLPNAIFCTMRKSLLGNAFLALANTIASYIGPLLITSFVDFLSRKSDATGYRYGVILAVIFFLAKCIESLTQRQWYFGAARIGLKVRAATISLAYKKSLDLKLVDSRQGSGKIINLINVDAEKLGDFFLHIHGIWLFPLQVFFALVILYINLGLAPAFAAFFSTVLVVICNTPLAKRQKSLNSKIMEAKDSRIKATLETLKNIRVLKLHSWESNFMCKLLNLREIEKSWLSKYLYTCSAVAFLFWASPTLVSVVTFGVCIWVKTPLTSGTALSALATFRILQEPIYNLPELISVIAQTRVSVSRVQNFIRDENLMTLSQQHKKGHTQYGSAHSIATDKHKRFSARSQSRPSDIAIDVDLGEYSCGTSDPNSQKSTIRINTQFKIKKGSKIAVCGPVGSGKSSLICSILGEIPRISGKEIKVFGTKAYVPQTAWIQTGTVRDNVLFGKDMDTAFYEEVIEACALSKDLEMWVGGDMCVVGERGITLSGGQKQRIQLARAIYSDADVYFLDDPFSAVDAHTCSHLFKASNLTSLFYPPNKSCLLEMLSGKTVVFITHQLEFLGLSDLVLVMKDGNVVQSGRFEDLVKDVDGELARQMNARQKSLTHVNNFSASQAEHEKKLSPCSVLQYNIPEKTTSNEDKMGARGRVHWHIYSSFVTAAYGGALVPIILLCQILFQGLQMGSSYWIAWATEEEGRVGKTQLLGYFVLLSGASCLFILGRTIFLSTIAIETAQQLFMNMIRAVFRAPLSFFDFTPSSRVLSRFSWLLNYLFNVPVSSSCVLLMQCSTDQSTVDTDIPYRLAGLVFALIQLLSIVLLMCHVAWQVFLIFIVVIAISLMYQAYYITSARELARMVGSQKAPILHHFSETTAGAPTIRCFNQKDRFYKKLLNLVNDYSRVSFHNTATMEWLSLRINFLFNVAFLVVLVILVSLPRSAIEPSLSGLVATYGLNMNVLQAWVIWNLCNVENKMISVERILEYAKIPSEAPLVIEERRPDPQWPSEGSIQFVNLHVRYSPALRMVLERITCTIPAKMKVGVVGRTGSGKSTLIQALFRVVEPADGNILIDGIDICRIGLDDLRSRLSIIPQDPTLFQGTVKANLDPLEQHSDQEIWKVVNKCHGLADIVKQDPRVLDAPVAEDGGNWSVGQRQLICLARVLLQRRRILVLDEATASVDTATDNLIQKTIREETSGCTVITVAHRIPTVIDNDLVLVLDQGKVIEYDSPIELLKDSSTAFSKLVNEFLLISNKSDQTSQ</sequence>
<feature type="domain" description="ABC transporter" evidence="14">
    <location>
        <begin position="1086"/>
        <end position="1321"/>
    </location>
</feature>
<comment type="catalytic activity">
    <reaction evidence="12">
        <text>ATP + H2O + xenobioticSide 1 = ADP + phosphate + xenobioticSide 2.</text>
        <dbReference type="EC" id="7.6.2.2"/>
    </reaction>
</comment>
<dbReference type="InterPro" id="IPR011527">
    <property type="entry name" value="ABC1_TM_dom"/>
</dbReference>
<dbReference type="PANTHER" id="PTHR24223">
    <property type="entry name" value="ATP-BINDING CASSETTE SUB-FAMILY C"/>
    <property type="match status" value="1"/>
</dbReference>
<dbReference type="GO" id="GO:0016887">
    <property type="term" value="F:ATP hydrolysis activity"/>
    <property type="evidence" value="ECO:0007669"/>
    <property type="project" value="InterPro"/>
</dbReference>
<evidence type="ECO:0000256" key="2">
    <source>
        <dbReference type="ARBA" id="ARBA00009726"/>
    </source>
</evidence>
<keyword evidence="17" id="KW-1185">Reference proteome</keyword>
<name>A0A9Q1KA40_9CARY</name>
<evidence type="ECO:0000256" key="7">
    <source>
        <dbReference type="ARBA" id="ARBA00022741"/>
    </source>
</evidence>
<keyword evidence="8" id="KW-0067">ATP-binding</keyword>
<feature type="domain" description="ABC transporter" evidence="14">
    <location>
        <begin position="439"/>
        <end position="681"/>
    </location>
</feature>
<feature type="transmembrane region" description="Helical" evidence="13">
    <location>
        <begin position="136"/>
        <end position="152"/>
    </location>
</feature>
<dbReference type="EMBL" id="JAKOGI010000229">
    <property type="protein sequence ID" value="KAJ8439179.1"/>
    <property type="molecule type" value="Genomic_DNA"/>
</dbReference>
<feature type="transmembrane region" description="Helical" evidence="13">
    <location>
        <begin position="733"/>
        <end position="759"/>
    </location>
</feature>
<dbReference type="GO" id="GO:0008559">
    <property type="term" value="F:ABC-type xenobiotic transporter activity"/>
    <property type="evidence" value="ECO:0007669"/>
    <property type="project" value="UniProtKB-EC"/>
</dbReference>
<dbReference type="FunFam" id="1.20.1560.10:FF:000002">
    <property type="entry name" value="ABC transporter C family member 5"/>
    <property type="match status" value="1"/>
</dbReference>
<feature type="transmembrane region" description="Helical" evidence="13">
    <location>
        <begin position="995"/>
        <end position="1013"/>
    </location>
</feature>